<comment type="subunit">
    <text evidence="2">Monomer.</text>
</comment>
<accession>A0A139SN11</accession>
<dbReference type="NCBIfam" id="TIGR01394">
    <property type="entry name" value="TypA_BipA"/>
    <property type="match status" value="1"/>
</dbReference>
<dbReference type="InterPro" id="IPR042116">
    <property type="entry name" value="TypA/BipA_C"/>
</dbReference>
<dbReference type="Proteomes" id="UP000070058">
    <property type="component" value="Unassembled WGS sequence"/>
</dbReference>
<dbReference type="FunFam" id="3.30.70.240:FF:000002">
    <property type="entry name" value="GTP-binding protein TypA"/>
    <property type="match status" value="1"/>
</dbReference>
<keyword evidence="2" id="KW-0699">rRNA-binding</keyword>
<dbReference type="HAMAP" id="MF_00849">
    <property type="entry name" value="BipA"/>
    <property type="match status" value="1"/>
</dbReference>
<dbReference type="SMART" id="SM00838">
    <property type="entry name" value="EFG_C"/>
    <property type="match status" value="1"/>
</dbReference>
<dbReference type="InterPro" id="IPR009000">
    <property type="entry name" value="Transl_B-barrel_sf"/>
</dbReference>
<dbReference type="Gene3D" id="2.40.30.10">
    <property type="entry name" value="Translation factors"/>
    <property type="match status" value="1"/>
</dbReference>
<dbReference type="SUPFAM" id="SSF54980">
    <property type="entry name" value="EF-G C-terminal domain-like"/>
    <property type="match status" value="2"/>
</dbReference>
<evidence type="ECO:0000256" key="2">
    <source>
        <dbReference type="HAMAP-Rule" id="MF_00849"/>
    </source>
</evidence>
<evidence type="ECO:0000256" key="1">
    <source>
        <dbReference type="ARBA" id="ARBA00023134"/>
    </source>
</evidence>
<dbReference type="PROSITE" id="PS51722">
    <property type="entry name" value="G_TR_2"/>
    <property type="match status" value="1"/>
</dbReference>
<sequence>MNQNIRNIAIIAHVDHGKTTLVDKLLKDGGAWRAHQQVEERAMDSMDLEREKGITIKAKNTSVHWQDKTINILDTPGHADFGGEVERALRMVDGVLLLVDAYDGPQAQTRFVLRKALQHGLKVIIVINKIDRENADPAGMYDKVLELLLELNADDEQFDAPVVYGSGRDGYMMYKLDDERRDMTPLFQTILDHVPPPFAKPEDPFHMLVSNIDWSDYVGRIAVGKILGGSVKVGSPVYVLRHSEGGKRVQAKITKVFEFSGLGTTENESASAGNIVGLAGFEDIDIGDTITADEAGHALPFTQIDPPTLEMQFSVNDGPLVGTEGKLVTSRQLRDRLMRELKTNVSIQIEDAPDRAGTFNVKARGAMQVAVLVETMRREGYELLVSRPTVIEQRGPGGERLEPYETVWIEVPDTCVGAIMQNLANRKGQLTNMEKLNSTTMIEATITTRGLIGMEIDVVNATSGRGIMSHLFKNYGPYAGEVLTRITGTLIATEAGETTTYALVQCQERGKLFVSPGEKVYEGMIIGENPRNEDIAVNAVREKKLTNFRSQGEGVAAGLTPATQLSLERAIEYIAADELLEVTPQSLRLRKRILNNGERIKAAKQAKSASA</sequence>
<dbReference type="InterPro" id="IPR000795">
    <property type="entry name" value="T_Tr_GTP-bd_dom"/>
</dbReference>
<dbReference type="CDD" id="cd01891">
    <property type="entry name" value="TypA_BipA"/>
    <property type="match status" value="1"/>
</dbReference>
<dbReference type="RefSeq" id="WP_068629784.1">
    <property type="nucleotide sequence ID" value="NZ_LSZQ01000040.1"/>
</dbReference>
<evidence type="ECO:0000313" key="5">
    <source>
        <dbReference type="Proteomes" id="UP000070058"/>
    </source>
</evidence>
<organism evidence="4 5">
    <name type="scientific">Cephaloticoccus primus</name>
    <dbReference type="NCBI Taxonomy" id="1548207"/>
    <lineage>
        <taxon>Bacteria</taxon>
        <taxon>Pseudomonadati</taxon>
        <taxon>Verrucomicrobiota</taxon>
        <taxon>Opitutia</taxon>
        <taxon>Opitutales</taxon>
        <taxon>Opitutaceae</taxon>
        <taxon>Cephaloticoccus</taxon>
    </lineage>
</organism>
<keyword evidence="2" id="KW-0963">Cytoplasm</keyword>
<name>A0A139SN11_9BACT</name>
<keyword evidence="2" id="KW-0547">Nucleotide-binding</keyword>
<dbReference type="Gene3D" id="3.40.50.300">
    <property type="entry name" value="P-loop containing nucleotide triphosphate hydrolases"/>
    <property type="match status" value="1"/>
</dbReference>
<dbReference type="Gene3D" id="3.30.70.240">
    <property type="match status" value="1"/>
</dbReference>
<reference evidence="5" key="1">
    <citation type="submission" date="2016-02" db="EMBL/GenBank/DDBJ databases">
        <authorList>
            <person name="Sanders J.G."/>
            <person name="Lin J.Y."/>
            <person name="Wertz J.T."/>
            <person name="Russell J.A."/>
            <person name="Moreau C.S."/>
            <person name="Powell S."/>
        </authorList>
    </citation>
    <scope>NUCLEOTIDE SEQUENCE [LARGE SCALE GENOMIC DNA]</scope>
    <source>
        <strain evidence="5">CAG34</strain>
    </source>
</reference>
<dbReference type="InterPro" id="IPR006298">
    <property type="entry name" value="BipA"/>
</dbReference>
<dbReference type="InterPro" id="IPR047042">
    <property type="entry name" value="BipA_II"/>
</dbReference>
<dbReference type="Pfam" id="PF00009">
    <property type="entry name" value="GTP_EFTU"/>
    <property type="match status" value="1"/>
</dbReference>
<dbReference type="AlphaFoldDB" id="A0A139SN11"/>
<dbReference type="FunFam" id="2.40.50.250:FF:000001">
    <property type="entry name" value="GTP-binding protein TypA"/>
    <property type="match status" value="1"/>
</dbReference>
<keyword evidence="2" id="KW-0690">Ribosome biogenesis</keyword>
<dbReference type="Pfam" id="PF00679">
    <property type="entry name" value="EFG_C"/>
    <property type="match status" value="1"/>
</dbReference>
<keyword evidence="2" id="KW-0694">RNA-binding</keyword>
<gene>
    <name evidence="2" type="primary">bipA</name>
    <name evidence="4" type="ORF">AXK11_04775</name>
</gene>
<dbReference type="PRINTS" id="PR00315">
    <property type="entry name" value="ELONGATNFCT"/>
</dbReference>
<dbReference type="GO" id="GO:0000027">
    <property type="term" value="P:ribosomal large subunit assembly"/>
    <property type="evidence" value="ECO:0007669"/>
    <property type="project" value="UniProtKB-UniRule"/>
</dbReference>
<dbReference type="OrthoDB" id="9804431at2"/>
<dbReference type="GO" id="GO:0003924">
    <property type="term" value="F:GTPase activity"/>
    <property type="evidence" value="ECO:0007669"/>
    <property type="project" value="UniProtKB-UniRule"/>
</dbReference>
<feature type="binding site" evidence="2">
    <location>
        <begin position="128"/>
        <end position="131"/>
    </location>
    <ligand>
        <name>GTP</name>
        <dbReference type="ChEBI" id="CHEBI:37565"/>
    </ligand>
</feature>
<proteinExistence type="inferred from homology"/>
<dbReference type="Pfam" id="PF21018">
    <property type="entry name" value="BipA_C"/>
    <property type="match status" value="1"/>
</dbReference>
<dbReference type="GO" id="GO:0019843">
    <property type="term" value="F:rRNA binding"/>
    <property type="evidence" value="ECO:0007669"/>
    <property type="project" value="UniProtKB-KW"/>
</dbReference>
<protein>
    <recommendedName>
        <fullName evidence="2">Large ribosomal subunit assembly factor BipA</fullName>
        <ecNumber evidence="2">3.6.5.-</ecNumber>
    </recommendedName>
    <alternativeName>
        <fullName evidence="2">GTP-binding protein BipA</fullName>
    </alternativeName>
</protein>
<dbReference type="Pfam" id="PF03144">
    <property type="entry name" value="GTP_EFTU_D2"/>
    <property type="match status" value="1"/>
</dbReference>
<dbReference type="CDD" id="cd03691">
    <property type="entry name" value="BipA_TypA_II"/>
    <property type="match status" value="1"/>
</dbReference>
<dbReference type="GO" id="GO:0005829">
    <property type="term" value="C:cytosol"/>
    <property type="evidence" value="ECO:0007669"/>
    <property type="project" value="TreeGrafter"/>
</dbReference>
<dbReference type="EC" id="3.6.5.-" evidence="2"/>
<dbReference type="SUPFAM" id="SSF50447">
    <property type="entry name" value="Translation proteins"/>
    <property type="match status" value="1"/>
</dbReference>
<evidence type="ECO:0000313" key="4">
    <source>
        <dbReference type="EMBL" id="KXU35996.1"/>
    </source>
</evidence>
<dbReference type="GO" id="GO:0005525">
    <property type="term" value="F:GTP binding"/>
    <property type="evidence" value="ECO:0007669"/>
    <property type="project" value="UniProtKB-UniRule"/>
</dbReference>
<dbReference type="InterPro" id="IPR035647">
    <property type="entry name" value="EFG_III/V"/>
</dbReference>
<dbReference type="InterPro" id="IPR004161">
    <property type="entry name" value="EFTu-like_2"/>
</dbReference>
<comment type="subcellular location">
    <subcellularLocation>
        <location evidence="2">Cytoplasm</location>
    </subcellularLocation>
    <text evidence="2">Binds to ribosomes.</text>
</comment>
<dbReference type="InterPro" id="IPR005225">
    <property type="entry name" value="Small_GTP-bd"/>
</dbReference>
<dbReference type="EMBL" id="LSZQ01000040">
    <property type="protein sequence ID" value="KXU35996.1"/>
    <property type="molecule type" value="Genomic_DNA"/>
</dbReference>
<dbReference type="GO" id="GO:1990904">
    <property type="term" value="C:ribonucleoprotein complex"/>
    <property type="evidence" value="ECO:0007669"/>
    <property type="project" value="TreeGrafter"/>
</dbReference>
<feature type="binding site" evidence="2">
    <location>
        <begin position="15"/>
        <end position="20"/>
    </location>
    <ligand>
        <name>GTP</name>
        <dbReference type="ChEBI" id="CHEBI:37565"/>
    </ligand>
</feature>
<feature type="domain" description="Tr-type G" evidence="3">
    <location>
        <begin position="3"/>
        <end position="198"/>
    </location>
</feature>
<dbReference type="NCBIfam" id="TIGR00231">
    <property type="entry name" value="small_GTP"/>
    <property type="match status" value="1"/>
</dbReference>
<dbReference type="Gene3D" id="3.30.70.870">
    <property type="entry name" value="Elongation Factor G (Translational Gtpase), domain 3"/>
    <property type="match status" value="1"/>
</dbReference>
<comment type="function">
    <text evidence="2">A 50S ribosomal subunit assembly protein with GTPase activity, required for 50S subunit assembly at low temperatures, may also play a role in translation. Binds GTP and analogs. Binds the 70S ribosome between the 30S and 50S subunits, in a similar position as ribosome-bound EF-G; it contacts a number of ribosomal proteins, both rRNAs and the A-site tRNA.</text>
</comment>
<dbReference type="GO" id="GO:0043022">
    <property type="term" value="F:ribosome binding"/>
    <property type="evidence" value="ECO:0007669"/>
    <property type="project" value="UniProtKB-UniRule"/>
</dbReference>
<comment type="caution">
    <text evidence="4">The sequence shown here is derived from an EMBL/GenBank/DDBJ whole genome shotgun (WGS) entry which is preliminary data.</text>
</comment>
<dbReference type="Gene3D" id="2.40.50.250">
    <property type="entry name" value="bipa protein"/>
    <property type="match status" value="1"/>
</dbReference>
<keyword evidence="2" id="KW-0820">tRNA-binding</keyword>
<comment type="catalytic activity">
    <reaction evidence="2">
        <text>GTP + H2O = GDP + phosphate + H(+)</text>
        <dbReference type="Rhea" id="RHEA:19669"/>
        <dbReference type="ChEBI" id="CHEBI:15377"/>
        <dbReference type="ChEBI" id="CHEBI:15378"/>
        <dbReference type="ChEBI" id="CHEBI:37565"/>
        <dbReference type="ChEBI" id="CHEBI:43474"/>
        <dbReference type="ChEBI" id="CHEBI:58189"/>
    </reaction>
</comment>
<dbReference type="InterPro" id="IPR047041">
    <property type="entry name" value="BipA_GTP-bd_dom"/>
</dbReference>
<keyword evidence="1 2" id="KW-0342">GTP-binding</keyword>
<keyword evidence="2" id="KW-0378">Hydrolase</keyword>
<dbReference type="PROSITE" id="PS00301">
    <property type="entry name" value="G_TR_1"/>
    <property type="match status" value="1"/>
</dbReference>
<dbReference type="PANTHER" id="PTHR42908:SF8">
    <property type="entry name" value="TR-TYPE G DOMAIN-CONTAINING PROTEIN"/>
    <property type="match status" value="1"/>
</dbReference>
<keyword evidence="5" id="KW-1185">Reference proteome</keyword>
<dbReference type="InterPro" id="IPR000640">
    <property type="entry name" value="EFG_V-like"/>
</dbReference>
<comment type="similarity">
    <text evidence="2">Belongs to the TRAFAC class translation factor GTPase superfamily. Classic translation factor GTPase family. BipA subfamily.</text>
</comment>
<dbReference type="FunFam" id="3.40.50.300:FF:000055">
    <property type="entry name" value="GTP-binding protein TypA"/>
    <property type="match status" value="1"/>
</dbReference>
<dbReference type="InterPro" id="IPR031157">
    <property type="entry name" value="G_TR_CS"/>
</dbReference>
<dbReference type="InterPro" id="IPR048876">
    <property type="entry name" value="BipA_C"/>
</dbReference>
<dbReference type="STRING" id="1548207.AXK11_04775"/>
<dbReference type="InterPro" id="IPR027417">
    <property type="entry name" value="P-loop_NTPase"/>
</dbReference>
<evidence type="ECO:0000259" key="3">
    <source>
        <dbReference type="PROSITE" id="PS51722"/>
    </source>
</evidence>
<dbReference type="SUPFAM" id="SSF52540">
    <property type="entry name" value="P-loop containing nucleoside triphosphate hydrolases"/>
    <property type="match status" value="1"/>
</dbReference>
<dbReference type="PANTHER" id="PTHR42908">
    <property type="entry name" value="TRANSLATION ELONGATION FACTOR-RELATED"/>
    <property type="match status" value="1"/>
</dbReference>
<dbReference type="GO" id="GO:0000049">
    <property type="term" value="F:tRNA binding"/>
    <property type="evidence" value="ECO:0007669"/>
    <property type="project" value="UniProtKB-KW"/>
</dbReference>